<proteinExistence type="inferred from homology"/>
<dbReference type="PANTHER" id="PTHR43394">
    <property type="entry name" value="ATP-DEPENDENT PERMEASE MDL1, MITOCHONDRIAL"/>
    <property type="match status" value="1"/>
</dbReference>
<dbReference type="InterPro" id="IPR011527">
    <property type="entry name" value="ABC1_TM_dom"/>
</dbReference>
<evidence type="ECO:0000256" key="7">
    <source>
        <dbReference type="ARBA" id="ARBA00022967"/>
    </source>
</evidence>
<dbReference type="FunFam" id="3.40.50.300:FF:000140">
    <property type="entry name" value="Lipid A export ATP-binding/permease protein MsbA"/>
    <property type="match status" value="1"/>
</dbReference>
<dbReference type="SUPFAM" id="SSF52540">
    <property type="entry name" value="P-loop containing nucleoside triphosphate hydrolases"/>
    <property type="match status" value="1"/>
</dbReference>
<evidence type="ECO:0000256" key="5">
    <source>
        <dbReference type="ARBA" id="ARBA00022741"/>
    </source>
</evidence>
<keyword evidence="7" id="KW-1278">Translocase</keyword>
<evidence type="ECO:0000256" key="4">
    <source>
        <dbReference type="ARBA" id="ARBA00022692"/>
    </source>
</evidence>
<dbReference type="Proteomes" id="UP000001542">
    <property type="component" value="Unassembled WGS sequence"/>
</dbReference>
<comment type="similarity">
    <text evidence="2">Belongs to the ABC transporter superfamily. ABCB family. MHC peptide exporter (TC 3.A.1.209) subfamily.</text>
</comment>
<evidence type="ECO:0000256" key="6">
    <source>
        <dbReference type="ARBA" id="ARBA00022840"/>
    </source>
</evidence>
<reference evidence="13" key="1">
    <citation type="submission" date="2006-10" db="EMBL/GenBank/DDBJ databases">
        <authorList>
            <person name="Amadeo P."/>
            <person name="Zhao Q."/>
            <person name="Wortman J."/>
            <person name="Fraser-Liggett C."/>
            <person name="Carlton J."/>
        </authorList>
    </citation>
    <scope>NUCLEOTIDE SEQUENCE</scope>
    <source>
        <strain evidence="13">G3</strain>
    </source>
</reference>
<dbReference type="STRING" id="5722.A2GG94"/>
<evidence type="ECO:0000256" key="9">
    <source>
        <dbReference type="ARBA" id="ARBA00023136"/>
    </source>
</evidence>
<name>A2GG94_TRIV3</name>
<keyword evidence="6" id="KW-0067">ATP-binding</keyword>
<protein>
    <submittedName>
        <fullName evidence="13">ABC transporter family protein</fullName>
    </submittedName>
</protein>
<dbReference type="RefSeq" id="XP_001296754.1">
    <property type="nucleotide sequence ID" value="XM_001296753.1"/>
</dbReference>
<dbReference type="Gene3D" id="1.20.1560.10">
    <property type="entry name" value="ABC transporter type 1, transmembrane domain"/>
    <property type="match status" value="1"/>
</dbReference>
<dbReference type="InParanoid" id="A2GG94"/>
<dbReference type="SMART" id="SM00382">
    <property type="entry name" value="AAA"/>
    <property type="match status" value="1"/>
</dbReference>
<dbReference type="CDD" id="cd03249">
    <property type="entry name" value="ABC_MTABC3_MDL1_MDL2"/>
    <property type="match status" value="1"/>
</dbReference>
<keyword evidence="9 10" id="KW-0472">Membrane</keyword>
<dbReference type="GO" id="GO:0016887">
    <property type="term" value="F:ATP hydrolysis activity"/>
    <property type="evidence" value="ECO:0007669"/>
    <property type="project" value="InterPro"/>
</dbReference>
<dbReference type="VEuPathDB" id="TrichDB:TVAG_353200"/>
<evidence type="ECO:0000259" key="12">
    <source>
        <dbReference type="PROSITE" id="PS50929"/>
    </source>
</evidence>
<dbReference type="Gene3D" id="3.40.50.300">
    <property type="entry name" value="P-loop containing nucleotide triphosphate hydrolases"/>
    <property type="match status" value="1"/>
</dbReference>
<keyword evidence="8 10" id="KW-1133">Transmembrane helix</keyword>
<dbReference type="InterPro" id="IPR003593">
    <property type="entry name" value="AAA+_ATPase"/>
</dbReference>
<feature type="domain" description="ABC transmembrane type-1" evidence="12">
    <location>
        <begin position="1"/>
        <end position="199"/>
    </location>
</feature>
<dbReference type="OrthoDB" id="6500128at2759"/>
<accession>A2GG94</accession>
<dbReference type="GO" id="GO:0055085">
    <property type="term" value="P:transmembrane transport"/>
    <property type="evidence" value="ECO:0000318"/>
    <property type="project" value="GO_Central"/>
</dbReference>
<evidence type="ECO:0000259" key="11">
    <source>
        <dbReference type="PROSITE" id="PS50893"/>
    </source>
</evidence>
<dbReference type="GO" id="GO:0012505">
    <property type="term" value="C:endomembrane system"/>
    <property type="evidence" value="ECO:0007669"/>
    <property type="project" value="UniProtKB-SubCell"/>
</dbReference>
<keyword evidence="3" id="KW-0813">Transport</keyword>
<evidence type="ECO:0000313" key="13">
    <source>
        <dbReference type="EMBL" id="EAX83824.1"/>
    </source>
</evidence>
<feature type="transmembrane region" description="Helical" evidence="10">
    <location>
        <begin position="45"/>
        <end position="74"/>
    </location>
</feature>
<dbReference type="PROSITE" id="PS50929">
    <property type="entry name" value="ABC_TM1F"/>
    <property type="match status" value="1"/>
</dbReference>
<dbReference type="PANTHER" id="PTHR43394:SF1">
    <property type="entry name" value="ATP-BINDING CASSETTE SUB-FAMILY B MEMBER 10, MITOCHONDRIAL"/>
    <property type="match status" value="1"/>
</dbReference>
<dbReference type="Pfam" id="PF00664">
    <property type="entry name" value="ABC_membrane"/>
    <property type="match status" value="1"/>
</dbReference>
<dbReference type="InterPro" id="IPR039421">
    <property type="entry name" value="Type_1_exporter"/>
</dbReference>
<evidence type="ECO:0000256" key="1">
    <source>
        <dbReference type="ARBA" id="ARBA00004127"/>
    </source>
</evidence>
<dbReference type="GO" id="GO:0005524">
    <property type="term" value="F:ATP binding"/>
    <property type="evidence" value="ECO:0007669"/>
    <property type="project" value="UniProtKB-KW"/>
</dbReference>
<organism evidence="13 14">
    <name type="scientific">Trichomonas vaginalis (strain ATCC PRA-98 / G3)</name>
    <dbReference type="NCBI Taxonomy" id="412133"/>
    <lineage>
        <taxon>Eukaryota</taxon>
        <taxon>Metamonada</taxon>
        <taxon>Parabasalia</taxon>
        <taxon>Trichomonadida</taxon>
        <taxon>Trichomonadidae</taxon>
        <taxon>Trichomonas</taxon>
    </lineage>
</organism>
<evidence type="ECO:0000256" key="2">
    <source>
        <dbReference type="ARBA" id="ARBA00006493"/>
    </source>
</evidence>
<dbReference type="EMBL" id="DS115703">
    <property type="protein sequence ID" value="EAX83824.1"/>
    <property type="molecule type" value="Genomic_DNA"/>
</dbReference>
<dbReference type="VEuPathDB" id="TrichDB:TVAGG3_0377930"/>
<evidence type="ECO:0000256" key="10">
    <source>
        <dbReference type="SAM" id="Phobius"/>
    </source>
</evidence>
<evidence type="ECO:0000256" key="8">
    <source>
        <dbReference type="ARBA" id="ARBA00022989"/>
    </source>
</evidence>
<dbReference type="FunCoup" id="A2GG94">
    <property type="interactions" value="143"/>
</dbReference>
<dbReference type="GO" id="GO:0016020">
    <property type="term" value="C:membrane"/>
    <property type="evidence" value="ECO:0000318"/>
    <property type="project" value="GO_Central"/>
</dbReference>
<dbReference type="InterPro" id="IPR036640">
    <property type="entry name" value="ABC1_TM_sf"/>
</dbReference>
<dbReference type="SMR" id="A2GG94"/>
<gene>
    <name evidence="13" type="ORF">TVAG_353200</name>
</gene>
<comment type="subcellular location">
    <subcellularLocation>
        <location evidence="1">Endomembrane system</location>
        <topology evidence="1">Multi-pass membrane protein</topology>
    </subcellularLocation>
</comment>
<keyword evidence="14" id="KW-1185">Reference proteome</keyword>
<dbReference type="InterPro" id="IPR003439">
    <property type="entry name" value="ABC_transporter-like_ATP-bd"/>
</dbReference>
<sequence length="474" mass="53123">MESDVTYIDRNSIGDSLNLLNEDPAQISSVFNFSKYMQLRNIGQIIAFVFTGFTISAPLTLFAMFMSIFTTYIFHKIRDYAVNNIRAKFKVNAAAMTVCLETISNPRTVYFFDQEERSINKYYTIVDRVCQLERIFHGIFSISFGGERTFNEGTFAVVLSFGGYLVISDRMSGGNLVAMLRIISSFSFLFGLLMGTANNEARSMEAANRVFNLLENTQTVDLKKGLEPESLKGDIEFKNVWFKYPTRDQWVLKNVSFKINSGDIVAFVGHSGCGKSTIVQLLLRFYDVNSGEVLIDGRNIKEYSPSFIHRNIGVVQQDSALFTLSVRDNILYGKTDSTNEDVENAAKVAFAHNFIIKLPHQYDSMVGEKGTTLSGGQRQRIAIARAVLKNPSLLITDEATAALDSVSEKKVEKALRSVMSSRTSIIIAHRLGTIRCASHIFVLDDGEVVEEGSHDELISRRGVYYELVKIQLDA</sequence>
<dbReference type="SUPFAM" id="SSF90123">
    <property type="entry name" value="ABC transporter transmembrane region"/>
    <property type="match status" value="1"/>
</dbReference>
<dbReference type="GO" id="GO:0042626">
    <property type="term" value="F:ATPase-coupled transmembrane transporter activity"/>
    <property type="evidence" value="ECO:0000318"/>
    <property type="project" value="GO_Central"/>
</dbReference>
<dbReference type="PROSITE" id="PS50893">
    <property type="entry name" value="ABC_TRANSPORTER_2"/>
    <property type="match status" value="1"/>
</dbReference>
<dbReference type="AlphaFoldDB" id="A2GG94"/>
<dbReference type="InterPro" id="IPR017871">
    <property type="entry name" value="ABC_transporter-like_CS"/>
</dbReference>
<dbReference type="eggNOG" id="KOG0058">
    <property type="taxonomic scope" value="Eukaryota"/>
</dbReference>
<dbReference type="Pfam" id="PF00005">
    <property type="entry name" value="ABC_tran"/>
    <property type="match status" value="1"/>
</dbReference>
<dbReference type="OMA" id="TIKPNEC"/>
<dbReference type="KEGG" id="tva:4741456"/>
<feature type="domain" description="ABC transporter" evidence="11">
    <location>
        <begin position="235"/>
        <end position="470"/>
    </location>
</feature>
<dbReference type="GO" id="GO:0140359">
    <property type="term" value="F:ABC-type transporter activity"/>
    <property type="evidence" value="ECO:0007669"/>
    <property type="project" value="InterPro"/>
</dbReference>
<evidence type="ECO:0000256" key="3">
    <source>
        <dbReference type="ARBA" id="ARBA00022448"/>
    </source>
</evidence>
<dbReference type="InterPro" id="IPR027417">
    <property type="entry name" value="P-loop_NTPase"/>
</dbReference>
<dbReference type="PROSITE" id="PS00211">
    <property type="entry name" value="ABC_TRANSPORTER_1"/>
    <property type="match status" value="1"/>
</dbReference>
<evidence type="ECO:0000313" key="14">
    <source>
        <dbReference type="Proteomes" id="UP000001542"/>
    </source>
</evidence>
<keyword evidence="4 10" id="KW-0812">Transmembrane</keyword>
<keyword evidence="5" id="KW-0547">Nucleotide-binding</keyword>
<reference evidence="13" key="2">
    <citation type="journal article" date="2007" name="Science">
        <title>Draft genome sequence of the sexually transmitted pathogen Trichomonas vaginalis.</title>
        <authorList>
            <person name="Carlton J.M."/>
            <person name="Hirt R.P."/>
            <person name="Silva J.C."/>
            <person name="Delcher A.L."/>
            <person name="Schatz M."/>
            <person name="Zhao Q."/>
            <person name="Wortman J.R."/>
            <person name="Bidwell S.L."/>
            <person name="Alsmark U.C.M."/>
            <person name="Besteiro S."/>
            <person name="Sicheritz-Ponten T."/>
            <person name="Noel C.J."/>
            <person name="Dacks J.B."/>
            <person name="Foster P.G."/>
            <person name="Simillion C."/>
            <person name="Van de Peer Y."/>
            <person name="Miranda-Saavedra D."/>
            <person name="Barton G.J."/>
            <person name="Westrop G.D."/>
            <person name="Mueller S."/>
            <person name="Dessi D."/>
            <person name="Fiori P.L."/>
            <person name="Ren Q."/>
            <person name="Paulsen I."/>
            <person name="Zhang H."/>
            <person name="Bastida-Corcuera F.D."/>
            <person name="Simoes-Barbosa A."/>
            <person name="Brown M.T."/>
            <person name="Hayes R.D."/>
            <person name="Mukherjee M."/>
            <person name="Okumura C.Y."/>
            <person name="Schneider R."/>
            <person name="Smith A.J."/>
            <person name="Vanacova S."/>
            <person name="Villalvazo M."/>
            <person name="Haas B.J."/>
            <person name="Pertea M."/>
            <person name="Feldblyum T.V."/>
            <person name="Utterback T.R."/>
            <person name="Shu C.L."/>
            <person name="Osoegawa K."/>
            <person name="de Jong P.J."/>
            <person name="Hrdy I."/>
            <person name="Horvathova L."/>
            <person name="Zubacova Z."/>
            <person name="Dolezal P."/>
            <person name="Malik S.B."/>
            <person name="Logsdon J.M. Jr."/>
            <person name="Henze K."/>
            <person name="Gupta A."/>
            <person name="Wang C.C."/>
            <person name="Dunne R.L."/>
            <person name="Upcroft J.A."/>
            <person name="Upcroft P."/>
            <person name="White O."/>
            <person name="Salzberg S.L."/>
            <person name="Tang P."/>
            <person name="Chiu C.-H."/>
            <person name="Lee Y.-S."/>
            <person name="Embley T.M."/>
            <person name="Coombs G.H."/>
            <person name="Mottram J.C."/>
            <person name="Tachezy J."/>
            <person name="Fraser-Liggett C.M."/>
            <person name="Johnson P.J."/>
        </authorList>
    </citation>
    <scope>NUCLEOTIDE SEQUENCE [LARGE SCALE GENOMIC DNA]</scope>
    <source>
        <strain evidence="13">G3</strain>
    </source>
</reference>